<feature type="transmembrane region" description="Helical" evidence="1">
    <location>
        <begin position="139"/>
        <end position="158"/>
    </location>
</feature>
<evidence type="ECO:0000313" key="2">
    <source>
        <dbReference type="EMBL" id="GHA60326.1"/>
    </source>
</evidence>
<keyword evidence="3" id="KW-1185">Reference proteome</keyword>
<comment type="caution">
    <text evidence="2">The sequence shown here is derived from an EMBL/GenBank/DDBJ whole genome shotgun (WGS) entry which is preliminary data.</text>
</comment>
<dbReference type="EMBL" id="BMZF01000010">
    <property type="protein sequence ID" value="GHA60326.1"/>
    <property type="molecule type" value="Genomic_DNA"/>
</dbReference>
<feature type="transmembrane region" description="Helical" evidence="1">
    <location>
        <begin position="170"/>
        <end position="188"/>
    </location>
</feature>
<keyword evidence="1" id="KW-1133">Transmembrane helix</keyword>
<accession>A0ABQ3D5T0</accession>
<gene>
    <name evidence="2" type="ORF">GCM10008927_27320</name>
</gene>
<keyword evidence="1" id="KW-0812">Transmembrane</keyword>
<organism evidence="2 3">
    <name type="scientific">Paramylibacter ulvae</name>
    <dbReference type="NCBI Taxonomy" id="1651968"/>
    <lineage>
        <taxon>Bacteria</taxon>
        <taxon>Pseudomonadati</taxon>
        <taxon>Pseudomonadota</taxon>
        <taxon>Alphaproteobacteria</taxon>
        <taxon>Rhodobacterales</taxon>
        <taxon>Paracoccaceae</taxon>
        <taxon>Paramylibacter</taxon>
    </lineage>
</organism>
<feature type="transmembrane region" description="Helical" evidence="1">
    <location>
        <begin position="68"/>
        <end position="88"/>
    </location>
</feature>
<evidence type="ECO:0000313" key="3">
    <source>
        <dbReference type="Proteomes" id="UP000634455"/>
    </source>
</evidence>
<dbReference type="RefSeq" id="WP_189641294.1">
    <property type="nucleotide sequence ID" value="NZ_BMZF01000010.1"/>
</dbReference>
<keyword evidence="1" id="KW-0472">Membrane</keyword>
<feature type="transmembrane region" description="Helical" evidence="1">
    <location>
        <begin position="25"/>
        <end position="47"/>
    </location>
</feature>
<evidence type="ECO:0000256" key="1">
    <source>
        <dbReference type="SAM" id="Phobius"/>
    </source>
</evidence>
<reference evidence="3" key="1">
    <citation type="journal article" date="2019" name="Int. J. Syst. Evol. Microbiol.">
        <title>The Global Catalogue of Microorganisms (GCM) 10K type strain sequencing project: providing services to taxonomists for standard genome sequencing and annotation.</title>
        <authorList>
            <consortium name="The Broad Institute Genomics Platform"/>
            <consortium name="The Broad Institute Genome Sequencing Center for Infectious Disease"/>
            <person name="Wu L."/>
            <person name="Ma J."/>
        </authorList>
    </citation>
    <scope>NUCLEOTIDE SEQUENCE [LARGE SCALE GENOMIC DNA]</scope>
    <source>
        <strain evidence="3">KCTC 32465</strain>
    </source>
</reference>
<proteinExistence type="predicted"/>
<evidence type="ECO:0008006" key="4">
    <source>
        <dbReference type="Google" id="ProtNLM"/>
    </source>
</evidence>
<protein>
    <recommendedName>
        <fullName evidence="4">Cobalamin biosynthesis protein CobQ</fullName>
    </recommendedName>
</protein>
<dbReference type="Proteomes" id="UP000634455">
    <property type="component" value="Unassembled WGS sequence"/>
</dbReference>
<name>A0ABQ3D5T0_9RHOB</name>
<sequence>MNTPAHLILAAAVFARPDKPKVTLGAIAGGFLPDFSLYALVAWSRFIDQNSFSYIFREQYFSQQWHSIFAVDNSFFVWALIIAIGVYLKKHWLWALGGGGFLHLCFDFPLHHDDARQHFWPLTDWVFHSPFSYWDKGHFGGTIEMLEYALCVVLLVILWRRFKSIFSRSVIAIVATIQILPTILFSWLL</sequence>